<proteinExistence type="predicted"/>
<dbReference type="PANTHER" id="PTHR44858">
    <property type="entry name" value="TETRATRICOPEPTIDE REPEAT PROTEIN 6"/>
    <property type="match status" value="1"/>
</dbReference>
<feature type="repeat" description="TPR" evidence="3">
    <location>
        <begin position="230"/>
        <end position="263"/>
    </location>
</feature>
<name>F8LBA6_9BACT</name>
<sequence length="614" mass="69781">LGEMSPRLCNHHLANYPATRSLYLELSSHLHLIPCVETFSPLDCSECPSCHQLVLKRDLDSLWGSYKCPFCKEWVKIKQWLLCSGPCVNSGYFQKCNQFYFHFFQHFLQYCSENPDCQCYWPENKSIAAGINQDAISLANFLEGHRLLFNDFSPYWDQAFAYKGKSLATYTFFYSQHHQVCLDLAKYVNAAGASAYETFLGFREVDNFLEKITERYLKLYSKCLLNHPHPKIYYERGMVHMHVGNTEEALQDIRALMELANSDKYKDQDLITSEMYRQEGAAYNELGMYDQAIEVLTRAIVKDPHNLEAYFQRASAYFEIGDFDRSLEDYIISKKSGRLILDRLPSIEFMDAFCAAAINGSCETACDFAPSLCHTIYGLGKCLWTFGEHPIDCISHLAGAGYEMAECIVSYLKTVDKETLHEYADELVRLYENFNQLSDHEKGELIGFTVGKYGVSIFAGSATIKGVAAYKKLKEANRVCNLESMVLSLSSKEGVASKGVQHYAERSKFFEESKIHWGRQNKHVPGSNNYDPAKKRSIWTHPDADGLLKKCAGTGNSKQGIFGQPGYKEVVDFKENIGIWQNLKGESLPTTKGTIHYSNHGAHIVPAHPESKVW</sequence>
<dbReference type="SUPFAM" id="SSF48452">
    <property type="entry name" value="TPR-like"/>
    <property type="match status" value="1"/>
</dbReference>
<dbReference type="PROSITE" id="PS50005">
    <property type="entry name" value="TPR"/>
    <property type="match status" value="2"/>
</dbReference>
<dbReference type="PANTHER" id="PTHR44858:SF1">
    <property type="entry name" value="UDP-N-ACETYLGLUCOSAMINE--PEPTIDE N-ACETYLGLUCOSAMINYLTRANSFERASE SPINDLY-RELATED"/>
    <property type="match status" value="1"/>
</dbReference>
<feature type="domain" description="Bacterial toxin 50" evidence="4">
    <location>
        <begin position="515"/>
        <end position="606"/>
    </location>
</feature>
<dbReference type="Pfam" id="PF15542">
    <property type="entry name" value="Ntox50"/>
    <property type="match status" value="1"/>
</dbReference>
<evidence type="ECO:0000256" key="2">
    <source>
        <dbReference type="ARBA" id="ARBA00022803"/>
    </source>
</evidence>
<dbReference type="SMART" id="SM00028">
    <property type="entry name" value="TPR"/>
    <property type="match status" value="3"/>
</dbReference>
<accession>F8LBA6</accession>
<dbReference type="InterPro" id="IPR019734">
    <property type="entry name" value="TPR_rpt"/>
</dbReference>
<dbReference type="InterPro" id="IPR029100">
    <property type="entry name" value="Ntox50"/>
</dbReference>
<dbReference type="Pfam" id="PF13181">
    <property type="entry name" value="TPR_8"/>
    <property type="match status" value="1"/>
</dbReference>
<dbReference type="Gene3D" id="1.25.40.10">
    <property type="entry name" value="Tetratricopeptide repeat domain"/>
    <property type="match status" value="1"/>
</dbReference>
<dbReference type="AlphaFoldDB" id="F8LBA6"/>
<feature type="repeat" description="TPR" evidence="3">
    <location>
        <begin position="273"/>
        <end position="306"/>
    </location>
</feature>
<gene>
    <name evidence="5" type="ORF">WCH_BS10280</name>
</gene>
<organism evidence="5">
    <name type="scientific">Waddlia chondrophila 2032/99</name>
    <dbReference type="NCBI Taxonomy" id="765953"/>
    <lineage>
        <taxon>Bacteria</taxon>
        <taxon>Pseudomonadati</taxon>
        <taxon>Chlamydiota</taxon>
        <taxon>Chlamydiia</taxon>
        <taxon>Parachlamydiales</taxon>
        <taxon>Waddliaceae</taxon>
        <taxon>Waddlia</taxon>
    </lineage>
</organism>
<keyword evidence="2 3" id="KW-0802">TPR repeat</keyword>
<keyword evidence="1" id="KW-0677">Repeat</keyword>
<dbReference type="Pfam" id="PF13424">
    <property type="entry name" value="TPR_12"/>
    <property type="match status" value="1"/>
</dbReference>
<evidence type="ECO:0000256" key="1">
    <source>
        <dbReference type="ARBA" id="ARBA00022737"/>
    </source>
</evidence>
<protein>
    <recommendedName>
        <fullName evidence="4">Bacterial toxin 50 domain-containing protein</fullName>
    </recommendedName>
</protein>
<reference evidence="5" key="1">
    <citation type="submission" date="2011-05" db="EMBL/GenBank/DDBJ databases">
        <title>Unity in variety -- the pan-genome of the Chlamydiae.</title>
        <authorList>
            <person name="Collingro A."/>
            <person name="Tischler P."/>
            <person name="Weinmaier T."/>
            <person name="Penz T."/>
            <person name="Heinz E."/>
            <person name="Brunham R.C."/>
            <person name="Read T.D."/>
            <person name="Bavoil P.M."/>
            <person name="Sachse K."/>
            <person name="Kahane S."/>
            <person name="Friedman M.G."/>
            <person name="Rattei T."/>
            <person name="Myers G.S.A."/>
            <person name="Horn M."/>
        </authorList>
    </citation>
    <scope>NUCLEOTIDE SEQUENCE</scope>
    <source>
        <strain evidence="5">2032/99</strain>
    </source>
</reference>
<evidence type="ECO:0000259" key="4">
    <source>
        <dbReference type="Pfam" id="PF15542"/>
    </source>
</evidence>
<evidence type="ECO:0000313" key="5">
    <source>
        <dbReference type="EMBL" id="CCB90770.1"/>
    </source>
</evidence>
<feature type="non-terminal residue" evidence="5">
    <location>
        <position position="1"/>
    </location>
</feature>
<dbReference type="InterPro" id="IPR011990">
    <property type="entry name" value="TPR-like_helical_dom_sf"/>
</dbReference>
<evidence type="ECO:0000256" key="3">
    <source>
        <dbReference type="PROSITE-ProRule" id="PRU00339"/>
    </source>
</evidence>
<dbReference type="InterPro" id="IPR050498">
    <property type="entry name" value="Ycf3"/>
</dbReference>
<dbReference type="EMBL" id="FR872638">
    <property type="protein sequence ID" value="CCB90770.1"/>
    <property type="molecule type" value="Genomic_DNA"/>
</dbReference>